<dbReference type="Proteomes" id="UP001230289">
    <property type="component" value="Unassembled WGS sequence"/>
</dbReference>
<evidence type="ECO:0000313" key="4">
    <source>
        <dbReference type="Proteomes" id="UP001230289"/>
    </source>
</evidence>
<organism evidence="3 4">
    <name type="scientific">Microbacterium capsulatum</name>
    <dbReference type="NCBI Taxonomy" id="3041921"/>
    <lineage>
        <taxon>Bacteria</taxon>
        <taxon>Bacillati</taxon>
        <taxon>Actinomycetota</taxon>
        <taxon>Actinomycetes</taxon>
        <taxon>Micrococcales</taxon>
        <taxon>Microbacteriaceae</taxon>
        <taxon>Microbacterium</taxon>
    </lineage>
</organism>
<proteinExistence type="predicted"/>
<comment type="caution">
    <text evidence="3">The sequence shown here is derived from an EMBL/GenBank/DDBJ whole genome shotgun (WGS) entry which is preliminary data.</text>
</comment>
<keyword evidence="4" id="KW-1185">Reference proteome</keyword>
<evidence type="ECO:0000313" key="3">
    <source>
        <dbReference type="EMBL" id="MDQ4213303.1"/>
    </source>
</evidence>
<feature type="chain" id="PRO_5046352904" evidence="2">
    <location>
        <begin position="25"/>
        <end position="694"/>
    </location>
</feature>
<keyword evidence="2" id="KW-0732">Signal</keyword>
<evidence type="ECO:0000256" key="2">
    <source>
        <dbReference type="SAM" id="SignalP"/>
    </source>
</evidence>
<dbReference type="EMBL" id="JAVFCB010000002">
    <property type="protein sequence ID" value="MDQ4213303.1"/>
    <property type="molecule type" value="Genomic_DNA"/>
</dbReference>
<sequence length="694" mass="72921">MGSALAVVAFVTAAAVAIPSGAHATIGTDPGDYAQTLPASVLNGSGLSPEQITKEVSNTRSGVLAPGSYNVAPTRIATGAANGLFGGLSLLVQYGAGQGTEQVVDYSHDSPKPSYISQSDWDNCARVGGPFDEFFTGVHDWLSSLAPIGGSGVDCNAIRASWKQAKNPSYQPQNVTIPAGIAQFPLTFAGITFGVPQWSDTTVPASGTTPPLNVARKEGWVIPVSGTLATGTGSILLEMRLVSTSGPYGTTTDGNYISVSVPLDVDRASVKVDYKSARPGCVNCVILDKLASSDSVAGFTMPSGTKYQWRARLDWNAYVYHVRPNSSGSWTTLNPMPYNSPDLGAPTYSPGVKPVQLMTTVFAESGHTFSCRTSTFLETDALVPQPCAPTLPPSEIETKRIVEVVPADEPGYIPGSNPTRTQVTSEVPQVIRDWQRTYQPGNGTLLKLDLIKQGVGSCLVNPLSCAGWYSDPNKSTLYQCTYGGQVLDLSECYYYSRLFEPNAIATGTAYPQPGASNPASAPTATTSPQMTLEPGTQPGNPEANRNCWAGAISWNPVDWVFVPIKCALEWAFVPRASQVENVKGNISRAWEASSMGQLLASVGSMGAIFSTSSGCSGLPFGFDAFGVSFHGRLFEACSEPWAGVAAVVRGILTGVIALGGFLAVIRYGAGVFGFVGLGLGLGDHDQSPAGVRFK</sequence>
<feature type="compositionally biased region" description="Low complexity" evidence="1">
    <location>
        <begin position="515"/>
        <end position="528"/>
    </location>
</feature>
<feature type="region of interest" description="Disordered" evidence="1">
    <location>
        <begin position="510"/>
        <end position="540"/>
    </location>
</feature>
<evidence type="ECO:0000256" key="1">
    <source>
        <dbReference type="SAM" id="MobiDB-lite"/>
    </source>
</evidence>
<gene>
    <name evidence="3" type="ORF">RBR11_05190</name>
</gene>
<dbReference type="RefSeq" id="WP_308488234.1">
    <property type="nucleotide sequence ID" value="NZ_JAVFCB010000002.1"/>
</dbReference>
<name>A0ABU0XFA6_9MICO</name>
<accession>A0ABU0XFA6</accession>
<reference evidence="3 4" key="1">
    <citation type="submission" date="2023-08" db="EMBL/GenBank/DDBJ databases">
        <title>Microbacterium sp. nov., isolated from a waste landfill.</title>
        <authorList>
            <person name="Wen W."/>
        </authorList>
    </citation>
    <scope>NUCLEOTIDE SEQUENCE [LARGE SCALE GENOMIC DNA]</scope>
    <source>
        <strain evidence="3 4">ASV81</strain>
    </source>
</reference>
<protein>
    <submittedName>
        <fullName evidence="3">Uncharacterized protein</fullName>
    </submittedName>
</protein>
<feature type="signal peptide" evidence="2">
    <location>
        <begin position="1"/>
        <end position="24"/>
    </location>
</feature>